<evidence type="ECO:0000259" key="1">
    <source>
        <dbReference type="Pfam" id="PF01408"/>
    </source>
</evidence>
<dbReference type="GO" id="GO:0000166">
    <property type="term" value="F:nucleotide binding"/>
    <property type="evidence" value="ECO:0007669"/>
    <property type="project" value="InterPro"/>
</dbReference>
<evidence type="ECO:0000313" key="3">
    <source>
        <dbReference type="EMBL" id="AGS53455.1"/>
    </source>
</evidence>
<dbReference type="Pfam" id="PF02894">
    <property type="entry name" value="GFO_IDH_MocA_C"/>
    <property type="match status" value="1"/>
</dbReference>
<dbReference type="SUPFAM" id="SSF51735">
    <property type="entry name" value="NAD(P)-binding Rossmann-fold domains"/>
    <property type="match status" value="1"/>
</dbReference>
<dbReference type="InterPro" id="IPR000683">
    <property type="entry name" value="Gfo/Idh/MocA-like_OxRdtase_N"/>
</dbReference>
<dbReference type="SUPFAM" id="SSF55347">
    <property type="entry name" value="Glyceraldehyde-3-phosphate dehydrogenase-like, C-terminal domain"/>
    <property type="match status" value="1"/>
</dbReference>
<proteinExistence type="predicted"/>
<organism evidence="3">
    <name type="scientific">uncultured bacterium contig00027</name>
    <dbReference type="NCBI Taxonomy" id="1181516"/>
    <lineage>
        <taxon>Bacteria</taxon>
        <taxon>environmental samples</taxon>
    </lineage>
</organism>
<dbReference type="PANTHER" id="PTHR43818">
    <property type="entry name" value="BCDNA.GH03377"/>
    <property type="match status" value="1"/>
</dbReference>
<dbReference type="Pfam" id="PF01408">
    <property type="entry name" value="GFO_IDH_MocA"/>
    <property type="match status" value="1"/>
</dbReference>
<dbReference type="InterPro" id="IPR004104">
    <property type="entry name" value="Gfo/Idh/MocA-like_OxRdtase_C"/>
</dbReference>
<name>A0A806KFP8_9BACT</name>
<dbReference type="EMBL" id="JQ844233">
    <property type="protein sequence ID" value="AGS53455.1"/>
    <property type="molecule type" value="Genomic_DNA"/>
</dbReference>
<sequence>MIKIGIAGVRGLSVMSAFHDITDAKVTALCDINNEVLNAQADKNGIANRFRIFEDMLMSDVDAVVIATPIQCHVQQAILALNAGKHVLSEVTAGASLDELFWLVEETEKSGKVYMMAENYLYIPFVQHVLAMARAGLFGDPYYGEGEYLHDISNYMTYPDGRPSWRQWWMWGMRGLFYPTHSLGPVMKWFGDDRIDFVIALGSGWRTRPEIRQEDTSVAILQMKSGKLIRLRVDCVSKRPHSMYNYTLQGTKGAYESPRTKGEHMVYIAKEGSNPDNAQWEPLSNYNEYLPERCRNTAEHIVKSGHGGGDYFIVQDFLDAVKGKIKPAVDVYEACEWTAVGLLSALSVANRGRAMDMPDFRSKNIKDKTLKL</sequence>
<dbReference type="PANTHER" id="PTHR43818:SF1">
    <property type="entry name" value="GLYCOSYL HYDROLASE FAMILY 109 PROTEIN"/>
    <property type="match status" value="1"/>
</dbReference>
<accession>A0A806KFP8</accession>
<dbReference type="AlphaFoldDB" id="A0A806KFP8"/>
<dbReference type="InterPro" id="IPR050463">
    <property type="entry name" value="Gfo/Idh/MocA_oxidrdct_glycsds"/>
</dbReference>
<evidence type="ECO:0000259" key="2">
    <source>
        <dbReference type="Pfam" id="PF02894"/>
    </source>
</evidence>
<feature type="domain" description="Gfo/Idh/MocA-like oxidoreductase N-terminal" evidence="1">
    <location>
        <begin position="3"/>
        <end position="116"/>
    </location>
</feature>
<dbReference type="Gene3D" id="3.30.360.10">
    <property type="entry name" value="Dihydrodipicolinate Reductase, domain 2"/>
    <property type="match status" value="1"/>
</dbReference>
<feature type="domain" description="Gfo/Idh/MocA-like oxidoreductase C-terminal" evidence="2">
    <location>
        <begin position="154"/>
        <end position="349"/>
    </location>
</feature>
<dbReference type="InterPro" id="IPR036291">
    <property type="entry name" value="NAD(P)-bd_dom_sf"/>
</dbReference>
<protein>
    <submittedName>
        <fullName evidence="3">Putative oxidoreductase protein</fullName>
    </submittedName>
</protein>
<dbReference type="Gene3D" id="3.40.50.720">
    <property type="entry name" value="NAD(P)-binding Rossmann-like Domain"/>
    <property type="match status" value="1"/>
</dbReference>
<reference evidence="3" key="1">
    <citation type="submission" date="2012-03" db="EMBL/GenBank/DDBJ databases">
        <title>Functional metagenomics reveals considerable lignocellulase gene clusters in the gut microbiome of a wood-feeding higher termite.</title>
        <authorList>
            <person name="Liu N."/>
        </authorList>
    </citation>
    <scope>NUCLEOTIDE SEQUENCE</scope>
</reference>